<reference evidence="2" key="1">
    <citation type="submission" date="2023-10" db="EMBL/GenBank/DDBJ databases">
        <title>Genome assembly of Pristionchus species.</title>
        <authorList>
            <person name="Yoshida K."/>
            <person name="Sommer R.J."/>
        </authorList>
    </citation>
    <scope>NUCLEOTIDE SEQUENCE</scope>
    <source>
        <strain evidence="2">RS0144</strain>
    </source>
</reference>
<comment type="caution">
    <text evidence="2">The sequence shown here is derived from an EMBL/GenBank/DDBJ whole genome shotgun (WGS) entry which is preliminary data.</text>
</comment>
<feature type="transmembrane region" description="Helical" evidence="1">
    <location>
        <begin position="12"/>
        <end position="32"/>
    </location>
</feature>
<feature type="non-terminal residue" evidence="2">
    <location>
        <position position="106"/>
    </location>
</feature>
<dbReference type="EMBL" id="BTSX01000004">
    <property type="protein sequence ID" value="GMS95501.1"/>
    <property type="molecule type" value="Genomic_DNA"/>
</dbReference>
<keyword evidence="1" id="KW-1133">Transmembrane helix</keyword>
<sequence>SHWENCFPKEGSVHFILCCLFLLSNTDLLFYFIFPPATKNIPIIEKTSIDSLCFSLSILSVHLFYSLAMMDENFMTPLLPFIRDIMCTLPFQSTCYNNRLHAKNIF</sequence>
<accession>A0AAV5TMD3</accession>
<dbReference type="Proteomes" id="UP001432027">
    <property type="component" value="Unassembled WGS sequence"/>
</dbReference>
<keyword evidence="1" id="KW-0472">Membrane</keyword>
<keyword evidence="3" id="KW-1185">Reference proteome</keyword>
<gene>
    <name evidence="2" type="ORF">PENTCL1PPCAC_17676</name>
</gene>
<keyword evidence="1" id="KW-0812">Transmembrane</keyword>
<feature type="non-terminal residue" evidence="2">
    <location>
        <position position="1"/>
    </location>
</feature>
<protein>
    <recommendedName>
        <fullName evidence="4">G protein-coupled receptor</fullName>
    </recommendedName>
</protein>
<evidence type="ECO:0000313" key="2">
    <source>
        <dbReference type="EMBL" id="GMS95501.1"/>
    </source>
</evidence>
<name>A0AAV5TMD3_9BILA</name>
<feature type="transmembrane region" description="Helical" evidence="1">
    <location>
        <begin position="52"/>
        <end position="70"/>
    </location>
</feature>
<dbReference type="AlphaFoldDB" id="A0AAV5TMD3"/>
<evidence type="ECO:0000313" key="3">
    <source>
        <dbReference type="Proteomes" id="UP001432027"/>
    </source>
</evidence>
<evidence type="ECO:0000256" key="1">
    <source>
        <dbReference type="SAM" id="Phobius"/>
    </source>
</evidence>
<organism evidence="2 3">
    <name type="scientific">Pristionchus entomophagus</name>
    <dbReference type="NCBI Taxonomy" id="358040"/>
    <lineage>
        <taxon>Eukaryota</taxon>
        <taxon>Metazoa</taxon>
        <taxon>Ecdysozoa</taxon>
        <taxon>Nematoda</taxon>
        <taxon>Chromadorea</taxon>
        <taxon>Rhabditida</taxon>
        <taxon>Rhabditina</taxon>
        <taxon>Diplogasteromorpha</taxon>
        <taxon>Diplogasteroidea</taxon>
        <taxon>Neodiplogasteridae</taxon>
        <taxon>Pristionchus</taxon>
    </lineage>
</organism>
<proteinExistence type="predicted"/>
<evidence type="ECO:0008006" key="4">
    <source>
        <dbReference type="Google" id="ProtNLM"/>
    </source>
</evidence>